<dbReference type="OMA" id="GKLMYGM"/>
<keyword evidence="2 6" id="KW-0256">Endoplasmic reticulum</keyword>
<reference evidence="7" key="1">
    <citation type="submission" date="2022-10" db="EMBL/GenBank/DDBJ databases">
        <title>Novel sulphate-reducing endosymbionts in the free-living metamonad Anaeramoeba.</title>
        <authorList>
            <person name="Jerlstrom-Hultqvist J."/>
            <person name="Cepicka I."/>
            <person name="Gallot-Lavallee L."/>
            <person name="Salas-Leiva D."/>
            <person name="Curtis B.A."/>
            <person name="Zahonova K."/>
            <person name="Pipaliya S."/>
            <person name="Dacks J."/>
            <person name="Roger A.J."/>
        </authorList>
    </citation>
    <scope>NUCLEOTIDE SEQUENCE</scope>
    <source>
        <strain evidence="7">BMAN</strain>
    </source>
</reference>
<dbReference type="Pfam" id="PF04099">
    <property type="entry name" value="Sybindin"/>
    <property type="match status" value="1"/>
</dbReference>
<accession>A0A9Q0R8E8</accession>
<evidence type="ECO:0000256" key="1">
    <source>
        <dbReference type="ARBA" id="ARBA00022448"/>
    </source>
</evidence>
<evidence type="ECO:0000256" key="3">
    <source>
        <dbReference type="ARBA" id="ARBA00022892"/>
    </source>
</evidence>
<keyword evidence="4 6" id="KW-0333">Golgi apparatus</keyword>
<dbReference type="OrthoDB" id="246406at2759"/>
<sequence>MIYNLFIFSKDNKCLYYYEWNRPLKADSLDYEKENLSGLLIAICDFVSKISPIKPSFFKSYSTSSYKLHYYESLSGFRMAILTDPTTGDLTDSLEYIYGELFTNYVMKNPLYEIGQEIKSQKFIYELDLYISKLPFFK</sequence>
<evidence type="ECO:0000256" key="6">
    <source>
        <dbReference type="RuleBase" id="RU366065"/>
    </source>
</evidence>
<dbReference type="GO" id="GO:0030008">
    <property type="term" value="C:TRAPP complex"/>
    <property type="evidence" value="ECO:0007669"/>
    <property type="project" value="UniProtKB-UniRule"/>
</dbReference>
<dbReference type="SUPFAM" id="SSF64356">
    <property type="entry name" value="SNARE-like"/>
    <property type="match status" value="1"/>
</dbReference>
<comment type="similarity">
    <text evidence="5">Belongs to the TRAPP small subunits family. BET5 subfamily.</text>
</comment>
<dbReference type="GO" id="GO:0005783">
    <property type="term" value="C:endoplasmic reticulum"/>
    <property type="evidence" value="ECO:0007669"/>
    <property type="project" value="UniProtKB-SubCell"/>
</dbReference>
<dbReference type="PANTHER" id="PTHR23249:SF16">
    <property type="entry name" value="TRAFFICKING PROTEIN PARTICLE COMPLEX SUBUNIT 1"/>
    <property type="match status" value="1"/>
</dbReference>
<evidence type="ECO:0000256" key="2">
    <source>
        <dbReference type="ARBA" id="ARBA00022824"/>
    </source>
</evidence>
<dbReference type="AlphaFoldDB" id="A0A9Q0R8E8"/>
<proteinExistence type="inferred from homology"/>
<dbReference type="Gene3D" id="3.30.450.70">
    <property type="match status" value="1"/>
</dbReference>
<keyword evidence="8" id="KW-1185">Reference proteome</keyword>
<dbReference type="GO" id="GO:0006888">
    <property type="term" value="P:endoplasmic reticulum to Golgi vesicle-mediated transport"/>
    <property type="evidence" value="ECO:0007669"/>
    <property type="project" value="UniProtKB-UniRule"/>
</dbReference>
<dbReference type="PANTHER" id="PTHR23249">
    <property type="entry name" value="TRAFFICKING PROTEIN PARTICLE COMPLEX SUBUNIT"/>
    <property type="match status" value="1"/>
</dbReference>
<gene>
    <name evidence="7" type="ORF">M0811_01955</name>
</gene>
<evidence type="ECO:0000313" key="8">
    <source>
        <dbReference type="Proteomes" id="UP001149090"/>
    </source>
</evidence>
<dbReference type="Proteomes" id="UP001149090">
    <property type="component" value="Unassembled WGS sequence"/>
</dbReference>
<dbReference type="EMBL" id="JAPDFW010000092">
    <property type="protein sequence ID" value="KAJ5070974.1"/>
    <property type="molecule type" value="Genomic_DNA"/>
</dbReference>
<dbReference type="InterPro" id="IPR011012">
    <property type="entry name" value="Longin-like_dom_sf"/>
</dbReference>
<evidence type="ECO:0000313" key="7">
    <source>
        <dbReference type="EMBL" id="KAJ5070974.1"/>
    </source>
</evidence>
<organism evidence="7 8">
    <name type="scientific">Anaeramoeba ignava</name>
    <name type="common">Anaerobic marine amoeba</name>
    <dbReference type="NCBI Taxonomy" id="1746090"/>
    <lineage>
        <taxon>Eukaryota</taxon>
        <taxon>Metamonada</taxon>
        <taxon>Anaeramoebidae</taxon>
        <taxon>Anaeramoeba</taxon>
    </lineage>
</organism>
<keyword evidence="1 6" id="KW-0813">Transport</keyword>
<protein>
    <recommendedName>
        <fullName evidence="6">Trafficking protein particle complex subunit</fullName>
    </recommendedName>
</protein>
<comment type="caution">
    <text evidence="7">The sequence shown here is derived from an EMBL/GenBank/DDBJ whole genome shotgun (WGS) entry which is preliminary data.</text>
</comment>
<comment type="subunit">
    <text evidence="6">Part of the multisubunit transport protein particle (TRAPP) complex.</text>
</comment>
<evidence type="ECO:0000256" key="4">
    <source>
        <dbReference type="ARBA" id="ARBA00023034"/>
    </source>
</evidence>
<dbReference type="SMART" id="SM01399">
    <property type="entry name" value="Sybindin"/>
    <property type="match status" value="1"/>
</dbReference>
<comment type="subcellular location">
    <subcellularLocation>
        <location evidence="6">Endoplasmic reticulum</location>
    </subcellularLocation>
    <subcellularLocation>
        <location evidence="6">Golgi apparatus</location>
        <location evidence="6">cis-Golgi network</location>
    </subcellularLocation>
</comment>
<keyword evidence="3 6" id="KW-0931">ER-Golgi transport</keyword>
<evidence type="ECO:0000256" key="5">
    <source>
        <dbReference type="ARBA" id="ARBA00038167"/>
    </source>
</evidence>
<dbReference type="GO" id="GO:0005794">
    <property type="term" value="C:Golgi apparatus"/>
    <property type="evidence" value="ECO:0007669"/>
    <property type="project" value="UniProtKB-SubCell"/>
</dbReference>
<name>A0A9Q0R8E8_ANAIG</name>
<dbReference type="InterPro" id="IPR007233">
    <property type="entry name" value="TRAPPC"/>
</dbReference>